<dbReference type="RefSeq" id="WP_134488665.1">
    <property type="nucleotide sequence ID" value="NZ_SOEZ01000024.1"/>
</dbReference>
<sequence>MHDEIVLSVPTDRPEEAGTAALKALQFSFAMHDADVAVQVLAAKSERGRDWADCYRSEKAAWPEVARDHREQPSCLDEHCTWHIDKNETRSAA</sequence>
<proteinExistence type="predicted"/>
<organism evidence="1 2">
    <name type="scientific">Cryobacterium tagatosivorans</name>
    <dbReference type="NCBI Taxonomy" id="1259199"/>
    <lineage>
        <taxon>Bacteria</taxon>
        <taxon>Bacillati</taxon>
        <taxon>Actinomycetota</taxon>
        <taxon>Actinomycetes</taxon>
        <taxon>Micrococcales</taxon>
        <taxon>Microbacteriaceae</taxon>
        <taxon>Cryobacterium</taxon>
    </lineage>
</organism>
<accession>A0A4V3I6P3</accession>
<comment type="caution">
    <text evidence="1">The sequence shown here is derived from an EMBL/GenBank/DDBJ whole genome shotgun (WGS) entry which is preliminary data.</text>
</comment>
<evidence type="ECO:0008006" key="3">
    <source>
        <dbReference type="Google" id="ProtNLM"/>
    </source>
</evidence>
<reference evidence="1 2" key="1">
    <citation type="submission" date="2019-03" db="EMBL/GenBank/DDBJ databases">
        <title>Genomics of glacier-inhabiting Cryobacterium strains.</title>
        <authorList>
            <person name="Liu Q."/>
            <person name="Xin Y.-H."/>
        </authorList>
    </citation>
    <scope>NUCLEOTIDE SEQUENCE [LARGE SCALE GENOMIC DNA]</scope>
    <source>
        <strain evidence="1 2">Sr47</strain>
    </source>
</reference>
<dbReference type="AlphaFoldDB" id="A0A4V3I6P3"/>
<name>A0A4V3I6P3_9MICO</name>
<gene>
    <name evidence="1" type="ORF">E3O23_04750</name>
</gene>
<evidence type="ECO:0000313" key="1">
    <source>
        <dbReference type="EMBL" id="TFB53640.1"/>
    </source>
</evidence>
<dbReference type="Proteomes" id="UP000297866">
    <property type="component" value="Unassembled WGS sequence"/>
</dbReference>
<evidence type="ECO:0000313" key="2">
    <source>
        <dbReference type="Proteomes" id="UP000297866"/>
    </source>
</evidence>
<dbReference type="EMBL" id="SOEZ01000024">
    <property type="protein sequence ID" value="TFB53640.1"/>
    <property type="molecule type" value="Genomic_DNA"/>
</dbReference>
<protein>
    <recommendedName>
        <fullName evidence="3">DNA-directed DNA polymerase family A palm domain-containing protein</fullName>
    </recommendedName>
</protein>
<keyword evidence="2" id="KW-1185">Reference proteome</keyword>